<sequence length="46" mass="5626">MMRSVLWLIRRQDDLSTQSNNQHLFLPKRQQYTIRNNPPPFVLIMQ</sequence>
<protein>
    <submittedName>
        <fullName evidence="1">Uncharacterized protein</fullName>
    </submittedName>
</protein>
<dbReference type="EMBL" id="MG764549">
    <property type="protein sequence ID" value="AWD72664.1"/>
    <property type="molecule type" value="Genomic_DNA"/>
</dbReference>
<name>A0A2S1FJG6_KLEPN</name>
<accession>A0A2S1FJG6</accession>
<geneLocation type="plasmid" evidence="1">
    <name>p13190-tetA</name>
</geneLocation>
<keyword evidence="1" id="KW-0614">Plasmid</keyword>
<proteinExistence type="predicted"/>
<organism evidence="1">
    <name type="scientific">Klebsiella pneumoniae</name>
    <dbReference type="NCBI Taxonomy" id="573"/>
    <lineage>
        <taxon>Bacteria</taxon>
        <taxon>Pseudomonadati</taxon>
        <taxon>Pseudomonadota</taxon>
        <taxon>Gammaproteobacteria</taxon>
        <taxon>Enterobacterales</taxon>
        <taxon>Enterobacteriaceae</taxon>
        <taxon>Klebsiella/Raoultella group</taxon>
        <taxon>Klebsiella</taxon>
        <taxon>Klebsiella pneumoniae complex</taxon>
    </lineage>
</organism>
<reference evidence="1" key="1">
    <citation type="submission" date="2018-01" db="EMBL/GenBank/DDBJ databases">
        <title>Complete sequence of p13190-tetA.</title>
        <authorList>
            <person name="Zhou D."/>
        </authorList>
    </citation>
    <scope>NUCLEOTIDE SEQUENCE</scope>
    <source>
        <strain evidence="1">13190</strain>
        <plasmid evidence="1">p13190-tetA</plasmid>
    </source>
</reference>
<evidence type="ECO:0000313" key="1">
    <source>
        <dbReference type="EMBL" id="AWD72664.1"/>
    </source>
</evidence>
<dbReference type="AlphaFoldDB" id="A0A2S1FJG6"/>